<accession>A0A1H6ILF9</accession>
<sequence>MQHSSIICYQIKKMDITIKAVPRPSEDKKVIDLIDRLNTTLTTISGESGSRSASLDDFTQEKSLFLIAVNDEKAIGCGGFRPLSPEICEIKRMFSLKKNMGLGGKILSALETAAKQFNYKYIYLETRKKNDNAVKFYLKNGYKVIENYGIYIGREEAICFCKEIRQL</sequence>
<dbReference type="EMBL" id="FNWQ01000009">
    <property type="protein sequence ID" value="SEH47373.1"/>
    <property type="molecule type" value="Genomic_DNA"/>
</dbReference>
<dbReference type="Gene3D" id="3.40.630.30">
    <property type="match status" value="1"/>
</dbReference>
<dbReference type="STRING" id="680127.SAMN05421593_4470"/>
<dbReference type="GO" id="GO:0016747">
    <property type="term" value="F:acyltransferase activity, transferring groups other than amino-acyl groups"/>
    <property type="evidence" value="ECO:0007669"/>
    <property type="project" value="InterPro"/>
</dbReference>
<dbReference type="PANTHER" id="PTHR43305">
    <property type="entry name" value="FAMILY N-ACETYLTRANSFERASE, PUTATIVE (AFU_ORTHOLOGUE AFUA_2G01380)-RELATED"/>
    <property type="match status" value="1"/>
</dbReference>
<dbReference type="PROSITE" id="PS51186">
    <property type="entry name" value="GNAT"/>
    <property type="match status" value="1"/>
</dbReference>
<dbReference type="SUPFAM" id="SSF55729">
    <property type="entry name" value="Acyl-CoA N-acyltransferases (Nat)"/>
    <property type="match status" value="1"/>
</dbReference>
<protein>
    <submittedName>
        <fullName evidence="2">Ribosomal protein S18 acetylase RimI</fullName>
    </submittedName>
</protein>
<evidence type="ECO:0000313" key="3">
    <source>
        <dbReference type="Proteomes" id="UP000198561"/>
    </source>
</evidence>
<dbReference type="InterPro" id="IPR000182">
    <property type="entry name" value="GNAT_dom"/>
</dbReference>
<dbReference type="InterPro" id="IPR052777">
    <property type="entry name" value="Acetyltransferase_Enz"/>
</dbReference>
<evidence type="ECO:0000259" key="1">
    <source>
        <dbReference type="PROSITE" id="PS51186"/>
    </source>
</evidence>
<organism evidence="2 3">
    <name type="scientific">Chryseobacterium culicis</name>
    <dbReference type="NCBI Taxonomy" id="680127"/>
    <lineage>
        <taxon>Bacteria</taxon>
        <taxon>Pseudomonadati</taxon>
        <taxon>Bacteroidota</taxon>
        <taxon>Flavobacteriia</taxon>
        <taxon>Flavobacteriales</taxon>
        <taxon>Weeksellaceae</taxon>
        <taxon>Chryseobacterium group</taxon>
        <taxon>Chryseobacterium</taxon>
    </lineage>
</organism>
<dbReference type="PANTHER" id="PTHR43305:SF1">
    <property type="entry name" value="FAMILY N-ACETYLTRANSFERASE, PUTATIVE (AFU_ORTHOLOGUE AFUA_2G01380)-RELATED"/>
    <property type="match status" value="1"/>
</dbReference>
<dbReference type="Proteomes" id="UP000198561">
    <property type="component" value="Unassembled WGS sequence"/>
</dbReference>
<dbReference type="AlphaFoldDB" id="A0A1H6ILF9"/>
<name>A0A1H6ILF9_CHRCI</name>
<keyword evidence="2" id="KW-0687">Ribonucleoprotein</keyword>
<reference evidence="2 3" key="1">
    <citation type="submission" date="2016-10" db="EMBL/GenBank/DDBJ databases">
        <authorList>
            <person name="de Groot N.N."/>
        </authorList>
    </citation>
    <scope>NUCLEOTIDE SEQUENCE [LARGE SCALE GENOMIC DNA]</scope>
    <source>
        <strain evidence="2 3">DSM 23031</strain>
    </source>
</reference>
<evidence type="ECO:0000313" key="2">
    <source>
        <dbReference type="EMBL" id="SEH47373.1"/>
    </source>
</evidence>
<dbReference type="GO" id="GO:0005840">
    <property type="term" value="C:ribosome"/>
    <property type="evidence" value="ECO:0007669"/>
    <property type="project" value="UniProtKB-KW"/>
</dbReference>
<feature type="domain" description="N-acetyltransferase" evidence="1">
    <location>
        <begin position="16"/>
        <end position="165"/>
    </location>
</feature>
<dbReference type="Pfam" id="PF00583">
    <property type="entry name" value="Acetyltransf_1"/>
    <property type="match status" value="1"/>
</dbReference>
<proteinExistence type="predicted"/>
<dbReference type="InterPro" id="IPR016181">
    <property type="entry name" value="Acyl_CoA_acyltransferase"/>
</dbReference>
<gene>
    <name evidence="2" type="ORF">SAMN05421593_4470</name>
</gene>
<keyword evidence="2" id="KW-0689">Ribosomal protein</keyword>
<dbReference type="CDD" id="cd04301">
    <property type="entry name" value="NAT_SF"/>
    <property type="match status" value="1"/>
</dbReference>